<dbReference type="Proteomes" id="UP000315677">
    <property type="component" value="Unassembled WGS sequence"/>
</dbReference>
<dbReference type="RefSeq" id="WP_142065377.1">
    <property type="nucleotide sequence ID" value="NZ_VFPA01000009.1"/>
</dbReference>
<dbReference type="SUPFAM" id="SSF55729">
    <property type="entry name" value="Acyl-CoA N-acyltransferases (Nat)"/>
    <property type="match status" value="1"/>
</dbReference>
<keyword evidence="2" id="KW-0808">Transferase</keyword>
<dbReference type="Pfam" id="PF13302">
    <property type="entry name" value="Acetyltransf_3"/>
    <property type="match status" value="1"/>
</dbReference>
<name>A0A543CXB5_9PSEU</name>
<dbReference type="EMBL" id="VFPA01000009">
    <property type="protein sequence ID" value="TQM01711.1"/>
    <property type="molecule type" value="Genomic_DNA"/>
</dbReference>
<gene>
    <name evidence="2" type="ORF">FB558_8613</name>
</gene>
<dbReference type="Gene3D" id="3.40.630.30">
    <property type="match status" value="1"/>
</dbReference>
<dbReference type="PANTHER" id="PTHR43792">
    <property type="entry name" value="GNAT FAMILY, PUTATIVE (AFU_ORTHOLOGUE AFUA_3G00765)-RELATED-RELATED"/>
    <property type="match status" value="1"/>
</dbReference>
<comment type="caution">
    <text evidence="2">The sequence shown here is derived from an EMBL/GenBank/DDBJ whole genome shotgun (WGS) entry which is preliminary data.</text>
</comment>
<proteinExistence type="predicted"/>
<dbReference type="PROSITE" id="PS51186">
    <property type="entry name" value="GNAT"/>
    <property type="match status" value="1"/>
</dbReference>
<evidence type="ECO:0000313" key="2">
    <source>
        <dbReference type="EMBL" id="TQM01711.1"/>
    </source>
</evidence>
<accession>A0A543CXB5</accession>
<dbReference type="InterPro" id="IPR016181">
    <property type="entry name" value="Acyl_CoA_acyltransferase"/>
</dbReference>
<feature type="domain" description="N-acetyltransferase" evidence="1">
    <location>
        <begin position="10"/>
        <end position="179"/>
    </location>
</feature>
<dbReference type="AlphaFoldDB" id="A0A543CXB5"/>
<keyword evidence="3" id="KW-1185">Reference proteome</keyword>
<organism evidence="2 3">
    <name type="scientific">Pseudonocardia kunmingensis</name>
    <dbReference type="NCBI Taxonomy" id="630975"/>
    <lineage>
        <taxon>Bacteria</taxon>
        <taxon>Bacillati</taxon>
        <taxon>Actinomycetota</taxon>
        <taxon>Actinomycetes</taxon>
        <taxon>Pseudonocardiales</taxon>
        <taxon>Pseudonocardiaceae</taxon>
        <taxon>Pseudonocardia</taxon>
    </lineage>
</organism>
<dbReference type="GO" id="GO:0016747">
    <property type="term" value="F:acyltransferase activity, transferring groups other than amino-acyl groups"/>
    <property type="evidence" value="ECO:0007669"/>
    <property type="project" value="InterPro"/>
</dbReference>
<dbReference type="InterPro" id="IPR051531">
    <property type="entry name" value="N-acetyltransferase"/>
</dbReference>
<evidence type="ECO:0000259" key="1">
    <source>
        <dbReference type="PROSITE" id="PS51186"/>
    </source>
</evidence>
<protein>
    <submittedName>
        <fullName evidence="2">RimJ/RimL family protein N-acetyltransferase</fullName>
    </submittedName>
</protein>
<dbReference type="OrthoDB" id="3533156at2"/>
<reference evidence="2 3" key="1">
    <citation type="submission" date="2019-06" db="EMBL/GenBank/DDBJ databases">
        <title>Sequencing the genomes of 1000 actinobacteria strains.</title>
        <authorList>
            <person name="Klenk H.-P."/>
        </authorList>
    </citation>
    <scope>NUCLEOTIDE SEQUENCE [LARGE SCALE GENOMIC DNA]</scope>
    <source>
        <strain evidence="2 3">DSM 45301</strain>
    </source>
</reference>
<evidence type="ECO:0000313" key="3">
    <source>
        <dbReference type="Proteomes" id="UP000315677"/>
    </source>
</evidence>
<dbReference type="InterPro" id="IPR000182">
    <property type="entry name" value="GNAT_dom"/>
</dbReference>
<dbReference type="PANTHER" id="PTHR43792:SF16">
    <property type="entry name" value="N-ACETYLTRANSFERASE DOMAIN-CONTAINING PROTEIN"/>
    <property type="match status" value="1"/>
</dbReference>
<sequence length="188" mass="21388">MGVHLETERLLLRELTAEDVDHLVALDTDPDVARWSMDPIPSREDVEHRHVPYFQRLYEESPGYGFWAVEDKATGAFLGWFHLRPGAGHPDDEPELGYRLHGSAWGMGYATEGSRALIDKAFEELPVRRILAETAGFHVASRRVLEKSGLRLMREYKSSYPPLGPDDVLGDVEYAITRAEWAQQRQLS</sequence>